<keyword evidence="1 3" id="KW-0378">Hydrolase</keyword>
<dbReference type="GO" id="GO:0016787">
    <property type="term" value="F:hydrolase activity"/>
    <property type="evidence" value="ECO:0007669"/>
    <property type="project" value="UniProtKB-KW"/>
</dbReference>
<dbReference type="Pfam" id="PF07859">
    <property type="entry name" value="Abhydrolase_3"/>
    <property type="match status" value="1"/>
</dbReference>
<dbReference type="EMBL" id="BAABHS010000033">
    <property type="protein sequence ID" value="GAA4987566.1"/>
    <property type="molecule type" value="Genomic_DNA"/>
</dbReference>
<evidence type="ECO:0000313" key="3">
    <source>
        <dbReference type="EMBL" id="GAA4987566.1"/>
    </source>
</evidence>
<feature type="domain" description="Alpha/beta hydrolase fold-3" evidence="2">
    <location>
        <begin position="89"/>
        <end position="295"/>
    </location>
</feature>
<evidence type="ECO:0000313" key="4">
    <source>
        <dbReference type="Proteomes" id="UP001500466"/>
    </source>
</evidence>
<dbReference type="PANTHER" id="PTHR48081:SF8">
    <property type="entry name" value="ALPHA_BETA HYDROLASE FOLD-3 DOMAIN-CONTAINING PROTEIN-RELATED"/>
    <property type="match status" value="1"/>
</dbReference>
<accession>A0ABP9I425</accession>
<evidence type="ECO:0000259" key="2">
    <source>
        <dbReference type="Pfam" id="PF07859"/>
    </source>
</evidence>
<reference evidence="4" key="1">
    <citation type="journal article" date="2019" name="Int. J. Syst. Evol. Microbiol.">
        <title>The Global Catalogue of Microorganisms (GCM) 10K type strain sequencing project: providing services to taxonomists for standard genome sequencing and annotation.</title>
        <authorList>
            <consortium name="The Broad Institute Genomics Platform"/>
            <consortium name="The Broad Institute Genome Sequencing Center for Infectious Disease"/>
            <person name="Wu L."/>
            <person name="Ma J."/>
        </authorList>
    </citation>
    <scope>NUCLEOTIDE SEQUENCE [LARGE SCALE GENOMIC DNA]</scope>
    <source>
        <strain evidence="4">JCM 17986</strain>
    </source>
</reference>
<protein>
    <submittedName>
        <fullName evidence="3">Alpha/beta hydrolase</fullName>
    </submittedName>
</protein>
<comment type="caution">
    <text evidence="3">The sequence shown here is derived from an EMBL/GenBank/DDBJ whole genome shotgun (WGS) entry which is preliminary data.</text>
</comment>
<dbReference type="RefSeq" id="WP_345679640.1">
    <property type="nucleotide sequence ID" value="NZ_BAABHS010000033.1"/>
</dbReference>
<evidence type="ECO:0000256" key="1">
    <source>
        <dbReference type="ARBA" id="ARBA00022801"/>
    </source>
</evidence>
<dbReference type="Gene3D" id="3.40.50.1820">
    <property type="entry name" value="alpha/beta hydrolase"/>
    <property type="match status" value="1"/>
</dbReference>
<name>A0ABP9I425_9ACTN</name>
<gene>
    <name evidence="3" type="ORF">GCM10023205_67990</name>
</gene>
<dbReference type="InterPro" id="IPR050300">
    <property type="entry name" value="GDXG_lipolytic_enzyme"/>
</dbReference>
<dbReference type="InterPro" id="IPR013094">
    <property type="entry name" value="AB_hydrolase_3"/>
</dbReference>
<keyword evidence="4" id="KW-1185">Reference proteome</keyword>
<dbReference type="Proteomes" id="UP001500466">
    <property type="component" value="Unassembled WGS sequence"/>
</dbReference>
<dbReference type="InterPro" id="IPR029058">
    <property type="entry name" value="AB_hydrolase_fold"/>
</dbReference>
<dbReference type="SUPFAM" id="SSF53474">
    <property type="entry name" value="alpha/beta-Hydrolases"/>
    <property type="match status" value="1"/>
</dbReference>
<dbReference type="PANTHER" id="PTHR48081">
    <property type="entry name" value="AB HYDROLASE SUPERFAMILY PROTEIN C4A8.06C"/>
    <property type="match status" value="1"/>
</dbReference>
<organism evidence="3 4">
    <name type="scientific">Yinghuangia aomiensis</name>
    <dbReference type="NCBI Taxonomy" id="676205"/>
    <lineage>
        <taxon>Bacteria</taxon>
        <taxon>Bacillati</taxon>
        <taxon>Actinomycetota</taxon>
        <taxon>Actinomycetes</taxon>
        <taxon>Kitasatosporales</taxon>
        <taxon>Streptomycetaceae</taxon>
        <taxon>Yinghuangia</taxon>
    </lineage>
</organism>
<sequence length="322" mass="33837">MSYNYDDDLAGIIPLLPVPQPALPTSGLPEALAARENAAAFFASMPATAAFAQGVSAKDLHIRGHAGAPDVPVRIYEPQERSAGVLPAVLSIHGGGFSAGSIYQGESGASGIAARLGVVVVDVEYRLAPEHPAPAAVEDCYAALCWLHESSGALGIDPDRIALSGVSAGGGLAAGLALYARDHGGPPICFQFLSVPALDDRLDTPSMRRFVDTPLWNRHAAEQSWRWYLGGAQGPDVSIYAAPARAADLSGLPPAYVAVMEFDPLRDEGLMYAMRLLAAGVSTEVHCFPGAFHGSALVTGAEVSKRESRERFAVLRRALRVN</sequence>
<proteinExistence type="predicted"/>